<evidence type="ECO:0000256" key="4">
    <source>
        <dbReference type="ARBA" id="ARBA00022525"/>
    </source>
</evidence>
<evidence type="ECO:0000313" key="7">
    <source>
        <dbReference type="Proteomes" id="UP000748531"/>
    </source>
</evidence>
<dbReference type="GO" id="GO:0045596">
    <property type="term" value="P:negative regulation of cell differentiation"/>
    <property type="evidence" value="ECO:0007669"/>
    <property type="project" value="InterPro"/>
</dbReference>
<dbReference type="Gene3D" id="2.10.90.10">
    <property type="entry name" value="Cystine-knot cytokines"/>
    <property type="match status" value="1"/>
</dbReference>
<dbReference type="Pfam" id="PF05806">
    <property type="entry name" value="Noggin"/>
    <property type="match status" value="1"/>
</dbReference>
<comment type="subcellular location">
    <subcellularLocation>
        <location evidence="1">Secreted</location>
    </subcellularLocation>
</comment>
<evidence type="ECO:0000256" key="5">
    <source>
        <dbReference type="ARBA" id="ARBA00022729"/>
    </source>
</evidence>
<dbReference type="GO" id="GO:0009953">
    <property type="term" value="P:dorsal/ventral pattern formation"/>
    <property type="evidence" value="ECO:0007669"/>
    <property type="project" value="TreeGrafter"/>
</dbReference>
<dbReference type="OrthoDB" id="5950649at2759"/>
<dbReference type="AlphaFoldDB" id="A0A8J4WJZ3"/>
<dbReference type="Proteomes" id="UP000748531">
    <property type="component" value="Unassembled WGS sequence"/>
</dbReference>
<evidence type="ECO:0000256" key="1">
    <source>
        <dbReference type="ARBA" id="ARBA00004613"/>
    </source>
</evidence>
<dbReference type="GO" id="GO:0030514">
    <property type="term" value="P:negative regulation of BMP signaling pathway"/>
    <property type="evidence" value="ECO:0007669"/>
    <property type="project" value="InterPro"/>
</dbReference>
<reference evidence="6" key="1">
    <citation type="submission" date="2019-05" db="EMBL/GenBank/DDBJ databases">
        <title>Annotation for the trematode Paragonimus heterotremus.</title>
        <authorList>
            <person name="Choi Y.-J."/>
        </authorList>
    </citation>
    <scope>NUCLEOTIDE SEQUENCE</scope>
    <source>
        <strain evidence="6">LC</strain>
    </source>
</reference>
<accession>A0A8J4WJZ3</accession>
<organism evidence="6 7">
    <name type="scientific">Paragonimus heterotremus</name>
    <dbReference type="NCBI Taxonomy" id="100268"/>
    <lineage>
        <taxon>Eukaryota</taxon>
        <taxon>Metazoa</taxon>
        <taxon>Spiralia</taxon>
        <taxon>Lophotrochozoa</taxon>
        <taxon>Platyhelminthes</taxon>
        <taxon>Trematoda</taxon>
        <taxon>Digenea</taxon>
        <taxon>Plagiorchiida</taxon>
        <taxon>Troglotremata</taxon>
        <taxon>Troglotrematidae</taxon>
        <taxon>Paragonimus</taxon>
    </lineage>
</organism>
<keyword evidence="3" id="KW-0217">Developmental protein</keyword>
<evidence type="ECO:0000256" key="2">
    <source>
        <dbReference type="ARBA" id="ARBA00007480"/>
    </source>
</evidence>
<sequence length="379" mass="44188">MPLLLAGTIRRAAFAGSINVKPFTDDQKSNTSSMLWHLFQQRNKQTRTVSNVLLFSPNKSAGSTTKESIASNEAMHFHDLNNRNQKPLRIPHPSDMLRPMTVPRLPMPLPRIGPERPFNPRVLLASEAMFQMLGARHYNENFMAFRRPWEATAFPNGLLSNGKVSGIDMRRLKDTLRAILRTKAETASQFPQRRPNRTENRAAYKWNPLQQEFELTGLTPNKAGRKQRYSFQNHPVSKDFEARRYTRGTRWSVHRHHVGQLYFRPAQTKRFRRKLRRTLRRLVTEYSNCPVHYVWKDQGAKYWPRWIKQGQCTNLRGQSCSIPPGMYCHEASYINLVILRYLCLADWPLTSCNWYRMHMPVLTQCRCGCSNVRVNSTSI</sequence>
<evidence type="ECO:0008006" key="8">
    <source>
        <dbReference type="Google" id="ProtNLM"/>
    </source>
</evidence>
<dbReference type="PANTHER" id="PTHR10494:SF6">
    <property type="entry name" value="NOGGIN"/>
    <property type="match status" value="1"/>
</dbReference>
<gene>
    <name evidence="6" type="ORF">PHET_00373</name>
</gene>
<comment type="similarity">
    <text evidence="2">Belongs to the noggin family.</text>
</comment>
<proteinExistence type="inferred from homology"/>
<dbReference type="EMBL" id="LUCH01000083">
    <property type="protein sequence ID" value="KAF5406148.1"/>
    <property type="molecule type" value="Genomic_DNA"/>
</dbReference>
<dbReference type="InterPro" id="IPR029034">
    <property type="entry name" value="Cystine-knot_cytokine"/>
</dbReference>
<dbReference type="GO" id="GO:0005615">
    <property type="term" value="C:extracellular space"/>
    <property type="evidence" value="ECO:0007669"/>
    <property type="project" value="TreeGrafter"/>
</dbReference>
<dbReference type="InterPro" id="IPR008717">
    <property type="entry name" value="Noggin"/>
</dbReference>
<evidence type="ECO:0000313" key="6">
    <source>
        <dbReference type="EMBL" id="KAF5406148.1"/>
    </source>
</evidence>
<evidence type="ECO:0000256" key="3">
    <source>
        <dbReference type="ARBA" id="ARBA00022473"/>
    </source>
</evidence>
<dbReference type="SUPFAM" id="SSF57501">
    <property type="entry name" value="Cystine-knot cytokines"/>
    <property type="match status" value="1"/>
</dbReference>
<name>A0A8J4WJZ3_9TREM</name>
<keyword evidence="5" id="KW-0732">Signal</keyword>
<keyword evidence="7" id="KW-1185">Reference proteome</keyword>
<protein>
    <recommendedName>
        <fullName evidence="8">Noggin</fullName>
    </recommendedName>
</protein>
<comment type="caution">
    <text evidence="6">The sequence shown here is derived from an EMBL/GenBank/DDBJ whole genome shotgun (WGS) entry which is preliminary data.</text>
</comment>
<dbReference type="PANTHER" id="PTHR10494">
    <property type="entry name" value="BONE MORPHOGENETIC PROTEIN INHIBITOR, NOGGIN"/>
    <property type="match status" value="1"/>
</dbReference>
<keyword evidence="4" id="KW-0964">Secreted</keyword>